<comment type="function">
    <text evidence="5">F-actin-capping proteins bind in a Ca(2+)-independent manner to the fast growing ends of actin filaments (barbed end) thereby blocking the exchange of subunits at these ends. Unlike other capping proteins (such as gelsolin and severin), these proteins do not sever actin filaments.</text>
</comment>
<dbReference type="InterPro" id="IPR037282">
    <property type="entry name" value="CapZ_alpha/beta"/>
</dbReference>
<dbReference type="Gene3D" id="3.90.1150.210">
    <property type="entry name" value="F-actin capping protein, beta subunit"/>
    <property type="match status" value="1"/>
</dbReference>
<protein>
    <recommendedName>
        <fullName evidence="2 5">F-actin-capping protein subunit alpha</fullName>
    </recommendedName>
</protein>
<evidence type="ECO:0000256" key="4">
    <source>
        <dbReference type="ARBA" id="ARBA00023203"/>
    </source>
</evidence>
<comment type="subunit">
    <text evidence="5">Heterodimer of an alpha and a beta subunit.</text>
</comment>
<dbReference type="PANTHER" id="PTHR10653:SF0">
    <property type="entry name" value="F-ACTIN-CAPPING PROTEIN SUBUNIT ALPHA"/>
    <property type="match status" value="1"/>
</dbReference>
<evidence type="ECO:0000256" key="5">
    <source>
        <dbReference type="RuleBase" id="RU365077"/>
    </source>
</evidence>
<dbReference type="InterPro" id="IPR042489">
    <property type="entry name" value="CapZ_alpha_1"/>
</dbReference>
<dbReference type="InterPro" id="IPR017865">
    <property type="entry name" value="F-actin_cap_asu_CS"/>
</dbReference>
<organism evidence="6 7">
    <name type="scientific">Sphagnum jensenii</name>
    <dbReference type="NCBI Taxonomy" id="128206"/>
    <lineage>
        <taxon>Eukaryota</taxon>
        <taxon>Viridiplantae</taxon>
        <taxon>Streptophyta</taxon>
        <taxon>Embryophyta</taxon>
        <taxon>Bryophyta</taxon>
        <taxon>Sphagnophytina</taxon>
        <taxon>Sphagnopsida</taxon>
        <taxon>Sphagnales</taxon>
        <taxon>Sphagnaceae</taxon>
        <taxon>Sphagnum</taxon>
    </lineage>
</organism>
<evidence type="ECO:0000256" key="1">
    <source>
        <dbReference type="ARBA" id="ARBA00010479"/>
    </source>
</evidence>
<evidence type="ECO:0000313" key="7">
    <source>
        <dbReference type="Proteomes" id="UP001497444"/>
    </source>
</evidence>
<sequence>MEERIAERDDEIEGFEELSAEEKVAIGKWFLLKSPPGQIRQVAKDVRTVLMDDSLFTKAAEEAFPEYNVKHMIPVELPDHSGKVLVTKYAEVDKSHYLDPRTAVVATIDHIKQVCTSMRPAADEELPTALMEEYRISVDAELLKYVEEAYPGGECAVYCTCGKNVDKHEGEIELAAVISNASFSSKNFRGGSWRAVWRIQINEELHAAELQGQINVNAHYFEEGNVQLDTSYECHDSIQFQDAGDMGAGIVNVVERLESEYLSSLEDSYAKLSDRTFKELRRKLPVTRTLFSWDKALQLSLSRDLAREFTSKR</sequence>
<accession>A0ABP0WL57</accession>
<dbReference type="PRINTS" id="PR00191">
    <property type="entry name" value="FACTINCAPA"/>
</dbReference>
<dbReference type="InterPro" id="IPR042276">
    <property type="entry name" value="CapZ_alpha/beta_2"/>
</dbReference>
<dbReference type="PROSITE" id="PS00749">
    <property type="entry name" value="F_ACTIN_CAPPING_A_2"/>
    <property type="match status" value="1"/>
</dbReference>
<dbReference type="PROSITE" id="PS00748">
    <property type="entry name" value="F_ACTIN_CAPPING_A_1"/>
    <property type="match status" value="1"/>
</dbReference>
<dbReference type="SUPFAM" id="SSF90096">
    <property type="entry name" value="Subunits of heterodimeric actin filament capping protein Capz"/>
    <property type="match status" value="1"/>
</dbReference>
<dbReference type="InterPro" id="IPR002189">
    <property type="entry name" value="CapZ_alpha"/>
</dbReference>
<dbReference type="EMBL" id="OZ020114">
    <property type="protein sequence ID" value="CAK9267573.1"/>
    <property type="molecule type" value="Genomic_DNA"/>
</dbReference>
<reference evidence="6" key="1">
    <citation type="submission" date="2024-02" db="EMBL/GenBank/DDBJ databases">
        <authorList>
            <consortium name="ELIXIR-Norway"/>
            <consortium name="Elixir Norway"/>
        </authorList>
    </citation>
    <scope>NUCLEOTIDE SEQUENCE</scope>
</reference>
<name>A0ABP0WL57_9BRYO</name>
<gene>
    <name evidence="6" type="ORF">CSSPJE1EN1_LOCUS13051</name>
</gene>
<dbReference type="Proteomes" id="UP001497444">
    <property type="component" value="Chromosome 19"/>
</dbReference>
<comment type="similarity">
    <text evidence="1 5">Belongs to the F-actin-capping protein alpha subunit family.</text>
</comment>
<dbReference type="PANTHER" id="PTHR10653">
    <property type="entry name" value="F-ACTIN-CAPPING PROTEIN SUBUNIT ALPHA"/>
    <property type="match status" value="1"/>
</dbReference>
<keyword evidence="4 5" id="KW-0009">Actin-binding</keyword>
<keyword evidence="3 5" id="KW-0117">Actin capping</keyword>
<dbReference type="Gene3D" id="3.30.1140.60">
    <property type="entry name" value="F-actin capping protein, alpha subunit"/>
    <property type="match status" value="1"/>
</dbReference>
<evidence type="ECO:0000313" key="6">
    <source>
        <dbReference type="EMBL" id="CAK9267573.1"/>
    </source>
</evidence>
<evidence type="ECO:0000256" key="3">
    <source>
        <dbReference type="ARBA" id="ARBA00022467"/>
    </source>
</evidence>
<evidence type="ECO:0000256" key="2">
    <source>
        <dbReference type="ARBA" id="ARBA00014038"/>
    </source>
</evidence>
<keyword evidence="7" id="KW-1185">Reference proteome</keyword>
<dbReference type="Pfam" id="PF01267">
    <property type="entry name" value="F-actin_cap_A"/>
    <property type="match status" value="1"/>
</dbReference>
<proteinExistence type="inferred from homology"/>